<evidence type="ECO:0000313" key="6">
    <source>
        <dbReference type="Proteomes" id="UP000051295"/>
    </source>
</evidence>
<feature type="transmembrane region" description="Helical" evidence="4">
    <location>
        <begin position="264"/>
        <end position="282"/>
    </location>
</feature>
<feature type="transmembrane region" description="Helical" evidence="4">
    <location>
        <begin position="9"/>
        <end position="31"/>
    </location>
</feature>
<evidence type="ECO:0000256" key="4">
    <source>
        <dbReference type="SAM" id="Phobius"/>
    </source>
</evidence>
<proteinExistence type="predicted"/>
<dbReference type="Proteomes" id="UP000051295">
    <property type="component" value="Unassembled WGS sequence"/>
</dbReference>
<reference evidence="5 6" key="1">
    <citation type="submission" date="2015-04" db="EMBL/GenBank/DDBJ databases">
        <title>The draft genome sequence of Roseovarius sp.R12b.</title>
        <authorList>
            <person name="Li G."/>
            <person name="Lai Q."/>
            <person name="Shao Z."/>
            <person name="Yan P."/>
        </authorList>
    </citation>
    <scope>NUCLEOTIDE SEQUENCE [LARGE SCALE GENOMIC DNA]</scope>
    <source>
        <strain evidence="5 6">R12B</strain>
    </source>
</reference>
<dbReference type="PANTHER" id="PTHR23521">
    <property type="entry name" value="TRANSPORTER MFS SUPERFAMILY"/>
    <property type="match status" value="1"/>
</dbReference>
<accession>A0A0T5NXT2</accession>
<dbReference type="OrthoDB" id="9810614at2"/>
<feature type="transmembrane region" description="Helical" evidence="4">
    <location>
        <begin position="237"/>
        <end position="257"/>
    </location>
</feature>
<dbReference type="Gene3D" id="1.20.1250.20">
    <property type="entry name" value="MFS general substrate transporter like domains"/>
    <property type="match status" value="2"/>
</dbReference>
<comment type="caution">
    <text evidence="5">The sequence shown here is derived from an EMBL/GenBank/DDBJ whole genome shotgun (WGS) entry which is preliminary data.</text>
</comment>
<feature type="transmembrane region" description="Helical" evidence="4">
    <location>
        <begin position="158"/>
        <end position="178"/>
    </location>
</feature>
<feature type="transmembrane region" description="Helical" evidence="4">
    <location>
        <begin position="353"/>
        <end position="371"/>
    </location>
</feature>
<dbReference type="PATRIC" id="fig|1641875.4.peg.2808"/>
<feature type="transmembrane region" description="Helical" evidence="4">
    <location>
        <begin position="288"/>
        <end position="308"/>
    </location>
</feature>
<dbReference type="GO" id="GO:0005886">
    <property type="term" value="C:plasma membrane"/>
    <property type="evidence" value="ECO:0007669"/>
    <property type="project" value="TreeGrafter"/>
</dbReference>
<evidence type="ECO:0000313" key="5">
    <source>
        <dbReference type="EMBL" id="KRS13741.1"/>
    </source>
</evidence>
<feature type="transmembrane region" description="Helical" evidence="4">
    <location>
        <begin position="73"/>
        <end position="90"/>
    </location>
</feature>
<dbReference type="STRING" id="1641875.XM53_03985"/>
<feature type="transmembrane region" description="Helical" evidence="4">
    <location>
        <begin position="320"/>
        <end position="341"/>
    </location>
</feature>
<dbReference type="AlphaFoldDB" id="A0A0T5NXT2"/>
<dbReference type="SUPFAM" id="SSF103473">
    <property type="entry name" value="MFS general substrate transporter"/>
    <property type="match status" value="1"/>
</dbReference>
<keyword evidence="3 4" id="KW-0472">Membrane</keyword>
<dbReference type="CDD" id="cd17477">
    <property type="entry name" value="MFS_YcaD_like"/>
    <property type="match status" value="1"/>
</dbReference>
<name>A0A0T5NXT2_9RHOB</name>
<sequence>MRRALLENWALFLGMTMLMVANGLLVTLLTIRGAGLGFSDLSIALMQACYPLGALAGTVLTPRLIEKVGHIRVFSALASMVSVAAIAHLLTSDPVSWSMMRLLAGFCFPGLYVITESWLNAKAENRLRAQILSVYFIIQTAGPALGTAMVGLPDPSGNVLFGLASILLSVGIVPLLLSNNRAPDYSAPERMPVARLYRVSPMAVLGIVIMGAGVVSWFIALPLYALRSGFSEAQASGALVVAMIVAAVVQYPVGWVADHVDRRFVVMGLALITAAASLWMALDTAPSRIVLGFSVIAAVSLPVYSVLAAHANDHLSPGQIVAASGTMAFLLQLGQFGGMLLGPNLVSMLDGRGLQAFICATSLVVAGIAVARRVTSEAPDETGTVQAMGVLGVPQPGLLQAEALSDEMEERAVETGEITQESAEKFAG</sequence>
<evidence type="ECO:0000256" key="3">
    <source>
        <dbReference type="ARBA" id="ARBA00023136"/>
    </source>
</evidence>
<dbReference type="Pfam" id="PF07690">
    <property type="entry name" value="MFS_1"/>
    <property type="match status" value="1"/>
</dbReference>
<feature type="transmembrane region" description="Helical" evidence="4">
    <location>
        <begin position="199"/>
        <end position="225"/>
    </location>
</feature>
<keyword evidence="1 4" id="KW-0812">Transmembrane</keyword>
<dbReference type="InterPro" id="IPR036259">
    <property type="entry name" value="MFS_trans_sf"/>
</dbReference>
<protein>
    <submittedName>
        <fullName evidence="5">MFS transporter</fullName>
    </submittedName>
</protein>
<keyword evidence="2 4" id="KW-1133">Transmembrane helix</keyword>
<dbReference type="InterPro" id="IPR047200">
    <property type="entry name" value="MFS_YcaD-like"/>
</dbReference>
<feature type="transmembrane region" description="Helical" evidence="4">
    <location>
        <begin position="43"/>
        <end position="61"/>
    </location>
</feature>
<gene>
    <name evidence="5" type="ORF">XM53_03985</name>
</gene>
<organism evidence="5 6">
    <name type="scientific">Roseovarius atlanticus</name>
    <dbReference type="NCBI Taxonomy" id="1641875"/>
    <lineage>
        <taxon>Bacteria</taxon>
        <taxon>Pseudomonadati</taxon>
        <taxon>Pseudomonadota</taxon>
        <taxon>Alphaproteobacteria</taxon>
        <taxon>Rhodobacterales</taxon>
        <taxon>Roseobacteraceae</taxon>
        <taxon>Roseovarius</taxon>
    </lineage>
</organism>
<evidence type="ECO:0000256" key="1">
    <source>
        <dbReference type="ARBA" id="ARBA00022692"/>
    </source>
</evidence>
<dbReference type="PANTHER" id="PTHR23521:SF3">
    <property type="entry name" value="MFS TRANSPORTER"/>
    <property type="match status" value="1"/>
</dbReference>
<dbReference type="EMBL" id="LAXJ01000003">
    <property type="protein sequence ID" value="KRS13741.1"/>
    <property type="molecule type" value="Genomic_DNA"/>
</dbReference>
<dbReference type="InterPro" id="IPR011701">
    <property type="entry name" value="MFS"/>
</dbReference>
<feature type="transmembrane region" description="Helical" evidence="4">
    <location>
        <begin position="102"/>
        <end position="119"/>
    </location>
</feature>
<evidence type="ECO:0000256" key="2">
    <source>
        <dbReference type="ARBA" id="ARBA00022989"/>
    </source>
</evidence>
<dbReference type="RefSeq" id="WP_057790527.1">
    <property type="nucleotide sequence ID" value="NZ_LAXJ01000003.1"/>
</dbReference>
<dbReference type="GO" id="GO:0022857">
    <property type="term" value="F:transmembrane transporter activity"/>
    <property type="evidence" value="ECO:0007669"/>
    <property type="project" value="InterPro"/>
</dbReference>
<keyword evidence="6" id="KW-1185">Reference proteome</keyword>
<feature type="transmembrane region" description="Helical" evidence="4">
    <location>
        <begin position="131"/>
        <end position="152"/>
    </location>
</feature>